<evidence type="ECO:0000256" key="3">
    <source>
        <dbReference type="SAM" id="Phobius"/>
    </source>
</evidence>
<dbReference type="OrthoDB" id="9795032at2"/>
<name>U2EQD9_9GAMM</name>
<reference evidence="5 6" key="1">
    <citation type="journal article" date="2011" name="J. Bacteriol.">
        <title>Genome sequence of Salinisphaera shabanensis, a gammaproteobacterium from the harsh, variable environment of the brine-seawater interface of the Shaban Deep in the Red Sea.</title>
        <authorList>
            <person name="Antunes A."/>
            <person name="Alam I."/>
            <person name="Bajic V.B."/>
            <person name="Stingl U."/>
        </authorList>
    </citation>
    <scope>NUCLEOTIDE SEQUENCE [LARGE SCALE GENOMIC DNA]</scope>
    <source>
        <strain evidence="5 6">E1L3A</strain>
    </source>
</reference>
<dbReference type="eggNOG" id="COG0069">
    <property type="taxonomic scope" value="Bacteria"/>
</dbReference>
<evidence type="ECO:0000313" key="6">
    <source>
        <dbReference type="Proteomes" id="UP000006242"/>
    </source>
</evidence>
<evidence type="ECO:0000256" key="2">
    <source>
        <dbReference type="PIRNR" id="PIRNR006429"/>
    </source>
</evidence>
<feature type="domain" description="Glutamate synthase" evidence="4">
    <location>
        <begin position="153"/>
        <end position="469"/>
    </location>
</feature>
<dbReference type="InterPro" id="IPR013785">
    <property type="entry name" value="Aldolase_TIM"/>
</dbReference>
<dbReference type="InterPro" id="IPR027283">
    <property type="entry name" value="YerD"/>
</dbReference>
<dbReference type="Pfam" id="PF01645">
    <property type="entry name" value="Glu_synthase"/>
    <property type="match status" value="1"/>
</dbReference>
<dbReference type="GO" id="GO:0016041">
    <property type="term" value="F:glutamate synthase (ferredoxin) activity"/>
    <property type="evidence" value="ECO:0007669"/>
    <property type="project" value="UniProtKB-EC"/>
</dbReference>
<dbReference type="InterPro" id="IPR024188">
    <property type="entry name" value="GltB"/>
</dbReference>
<evidence type="ECO:0000256" key="1">
    <source>
        <dbReference type="ARBA" id="ARBA00009716"/>
    </source>
</evidence>
<dbReference type="PIRSF" id="PIRSF006429">
    <property type="entry name" value="GOGAT_lg_2"/>
    <property type="match status" value="1"/>
</dbReference>
<keyword evidence="6" id="KW-1185">Reference proteome</keyword>
<proteinExistence type="inferred from homology"/>
<dbReference type="InterPro" id="IPR002932">
    <property type="entry name" value="Glu_synthdom"/>
</dbReference>
<comment type="similarity">
    <text evidence="1 2">Belongs to the glutamate synthase family.</text>
</comment>
<dbReference type="CDD" id="cd02808">
    <property type="entry name" value="GltS_FMN"/>
    <property type="match status" value="1"/>
</dbReference>
<feature type="transmembrane region" description="Helical" evidence="3">
    <location>
        <begin position="27"/>
        <end position="46"/>
    </location>
</feature>
<dbReference type="PANTHER" id="PTHR43819:SF1">
    <property type="entry name" value="ARCHAEAL-TYPE GLUTAMATE SYNTHASE [NADPH]"/>
    <property type="match status" value="1"/>
</dbReference>
<dbReference type="GO" id="GO:0006537">
    <property type="term" value="P:glutamate biosynthetic process"/>
    <property type="evidence" value="ECO:0007669"/>
    <property type="project" value="InterPro"/>
</dbReference>
<protein>
    <submittedName>
        <fullName evidence="5">Glutamate synthase protein</fullName>
        <ecNumber evidence="5">1.4.7.1</ecNumber>
    </submittedName>
</protein>
<dbReference type="STRING" id="1033802.SSPSH_000836"/>
<evidence type="ECO:0000313" key="5">
    <source>
        <dbReference type="EMBL" id="ERJ20277.1"/>
    </source>
</evidence>
<keyword evidence="5" id="KW-0560">Oxidoreductase</keyword>
<dbReference type="EC" id="1.4.7.1" evidence="5"/>
<dbReference type="EMBL" id="AFNV02000004">
    <property type="protein sequence ID" value="ERJ20277.1"/>
    <property type="molecule type" value="Genomic_DNA"/>
</dbReference>
<keyword evidence="3" id="KW-0812">Transmembrane</keyword>
<sequence>MRYLALIAFVVATVGFGYLTLGMPRYFGLFFLISVAFLGMGLHDFFQREHALLRNYPLLAHFRWMIEAIRPEIRQYLLESDTEAAPFSREHRSQVYQRAKNVNDADPFGTEHNVYAEGHEWLVHSIAAKTPSETPPRVRIGGPQCTQPYEASTLNISAMSFGSLSANAIRALNLGAARGGFAHDTGEGSVSRHHKEFGGDLIWEIGSGYFGCRRADGGFDRDQYVQVANDDQVKMIEIKLSQGAKPGHGGVLPGSKVTPEIAEARGIEIGQTCVSPPSHSAFSTPIELMEFIADLREGANGKPVGFKLCVGHGWQFMSLAKAMLKTGITPDFIVVDGAEGGTGAAPLELADHVGTPLREGLIWVHNTLVGAGLRDRVRIGASGKITSGFKMAANMALGADWCNSARGFMFAVGCVQSESCHTDRCPTGVATQNKWRQRAVVVPDKGERVYNFHRRTVAAMQEVVATVGLDHPGQLRPEHLCRRTTDSEIHTADQVYRFLGTGELLTRLGDGRYEQAWLKAQAHSFLPAI</sequence>
<evidence type="ECO:0000259" key="4">
    <source>
        <dbReference type="Pfam" id="PF01645"/>
    </source>
</evidence>
<dbReference type="RefSeq" id="WP_006912361.1">
    <property type="nucleotide sequence ID" value="NZ_AFNV02000004.1"/>
</dbReference>
<dbReference type="Proteomes" id="UP000006242">
    <property type="component" value="Unassembled WGS sequence"/>
</dbReference>
<comment type="caution">
    <text evidence="5">The sequence shown here is derived from an EMBL/GenBank/DDBJ whole genome shotgun (WGS) entry which is preliminary data.</text>
</comment>
<dbReference type="SUPFAM" id="SSF51395">
    <property type="entry name" value="FMN-linked oxidoreductases"/>
    <property type="match status" value="1"/>
</dbReference>
<organism evidence="5 6">
    <name type="scientific">Salinisphaera shabanensis E1L3A</name>
    <dbReference type="NCBI Taxonomy" id="1033802"/>
    <lineage>
        <taxon>Bacteria</taxon>
        <taxon>Pseudomonadati</taxon>
        <taxon>Pseudomonadota</taxon>
        <taxon>Gammaproteobacteria</taxon>
        <taxon>Salinisphaerales</taxon>
        <taxon>Salinisphaeraceae</taxon>
        <taxon>Salinisphaera</taxon>
    </lineage>
</organism>
<keyword evidence="3" id="KW-1133">Transmembrane helix</keyword>
<gene>
    <name evidence="5" type="ORF">SSPSH_000836</name>
</gene>
<dbReference type="PIRSF" id="PIRSF500060">
    <property type="entry name" value="UCP500060"/>
    <property type="match status" value="1"/>
</dbReference>
<keyword evidence="3" id="KW-0472">Membrane</keyword>
<reference evidence="5 6" key="2">
    <citation type="journal article" date="2013" name="PLoS ONE">
        <title>INDIGO - INtegrated Data Warehouse of MIcrobial GenOmes with Examples from the Red Sea Extremophiles.</title>
        <authorList>
            <person name="Alam I."/>
            <person name="Antunes A."/>
            <person name="Kamau A.A."/>
            <person name="Ba Alawi W."/>
            <person name="Kalkatawi M."/>
            <person name="Stingl U."/>
            <person name="Bajic V.B."/>
        </authorList>
    </citation>
    <scope>NUCLEOTIDE SEQUENCE [LARGE SCALE GENOMIC DNA]</scope>
    <source>
        <strain evidence="5 6">E1L3A</strain>
    </source>
</reference>
<accession>U2EQD9</accession>
<dbReference type="PANTHER" id="PTHR43819">
    <property type="entry name" value="ARCHAEAL-TYPE GLUTAMATE SYNTHASE [NADPH]"/>
    <property type="match status" value="1"/>
</dbReference>
<dbReference type="AlphaFoldDB" id="U2EQD9"/>
<dbReference type="Gene3D" id="3.20.20.70">
    <property type="entry name" value="Aldolase class I"/>
    <property type="match status" value="1"/>
</dbReference>